<accession>A0A392NWI2</accession>
<feature type="non-terminal residue" evidence="2">
    <location>
        <position position="141"/>
    </location>
</feature>
<evidence type="ECO:0000256" key="1">
    <source>
        <dbReference type="SAM" id="MobiDB-lite"/>
    </source>
</evidence>
<dbReference type="AlphaFoldDB" id="A0A392NWI2"/>
<reference evidence="2 3" key="1">
    <citation type="journal article" date="2018" name="Front. Plant Sci.">
        <title>Red Clover (Trifolium pratense) and Zigzag Clover (T. medium) - A Picture of Genomic Similarities and Differences.</title>
        <authorList>
            <person name="Dluhosova J."/>
            <person name="Istvanek J."/>
            <person name="Nedelnik J."/>
            <person name="Repkova J."/>
        </authorList>
    </citation>
    <scope>NUCLEOTIDE SEQUENCE [LARGE SCALE GENOMIC DNA]</scope>
    <source>
        <strain evidence="3">cv. 10/8</strain>
        <tissue evidence="2">Leaf</tissue>
    </source>
</reference>
<name>A0A392NWI2_9FABA</name>
<evidence type="ECO:0000313" key="3">
    <source>
        <dbReference type="Proteomes" id="UP000265520"/>
    </source>
</evidence>
<keyword evidence="3" id="KW-1185">Reference proteome</keyword>
<protein>
    <submittedName>
        <fullName evidence="2">Uncharacterized protein</fullName>
    </submittedName>
</protein>
<proteinExistence type="predicted"/>
<dbReference type="Proteomes" id="UP000265520">
    <property type="component" value="Unassembled WGS sequence"/>
</dbReference>
<feature type="region of interest" description="Disordered" evidence="1">
    <location>
        <begin position="110"/>
        <end position="141"/>
    </location>
</feature>
<sequence length="141" mass="15265">MKISLGKTPPSKGQSKFQNSRNGLDHPVKKTGGGHKASKPSESEKPAMYSRGDMSSSAEVSASSMKECHKDRDANNQGRASNQSMGAEISKRKQQREAVDAILNSCLISTKKEERSTKVSAKRSFSSSVANGSIKPPKKRR</sequence>
<evidence type="ECO:0000313" key="2">
    <source>
        <dbReference type="EMBL" id="MCI03456.1"/>
    </source>
</evidence>
<feature type="region of interest" description="Disordered" evidence="1">
    <location>
        <begin position="1"/>
        <end position="96"/>
    </location>
</feature>
<comment type="caution">
    <text evidence="2">The sequence shown here is derived from an EMBL/GenBank/DDBJ whole genome shotgun (WGS) entry which is preliminary data.</text>
</comment>
<feature type="compositionally biased region" description="Low complexity" evidence="1">
    <location>
        <begin position="55"/>
        <end position="64"/>
    </location>
</feature>
<feature type="compositionally biased region" description="Polar residues" evidence="1">
    <location>
        <begin position="11"/>
        <end position="22"/>
    </location>
</feature>
<feature type="compositionally biased region" description="Polar residues" evidence="1">
    <location>
        <begin position="75"/>
        <end position="85"/>
    </location>
</feature>
<dbReference type="EMBL" id="LXQA010052235">
    <property type="protein sequence ID" value="MCI03456.1"/>
    <property type="molecule type" value="Genomic_DNA"/>
</dbReference>
<organism evidence="2 3">
    <name type="scientific">Trifolium medium</name>
    <dbReference type="NCBI Taxonomy" id="97028"/>
    <lineage>
        <taxon>Eukaryota</taxon>
        <taxon>Viridiplantae</taxon>
        <taxon>Streptophyta</taxon>
        <taxon>Embryophyta</taxon>
        <taxon>Tracheophyta</taxon>
        <taxon>Spermatophyta</taxon>
        <taxon>Magnoliopsida</taxon>
        <taxon>eudicotyledons</taxon>
        <taxon>Gunneridae</taxon>
        <taxon>Pentapetalae</taxon>
        <taxon>rosids</taxon>
        <taxon>fabids</taxon>
        <taxon>Fabales</taxon>
        <taxon>Fabaceae</taxon>
        <taxon>Papilionoideae</taxon>
        <taxon>50 kb inversion clade</taxon>
        <taxon>NPAAA clade</taxon>
        <taxon>Hologalegina</taxon>
        <taxon>IRL clade</taxon>
        <taxon>Trifolieae</taxon>
        <taxon>Trifolium</taxon>
    </lineage>
</organism>